<dbReference type="PANTHER" id="PTHR32099">
    <property type="entry name" value="CYSTEINE-RICH REPEAT SECRETORY PROTEIN"/>
    <property type="match status" value="1"/>
</dbReference>
<dbReference type="PROSITE" id="PS51473">
    <property type="entry name" value="GNK2"/>
    <property type="match status" value="2"/>
</dbReference>
<protein>
    <submittedName>
        <fullName evidence="5 6">Gnk2-like domain-containing protein</fullName>
    </submittedName>
</protein>
<dbReference type="InterPro" id="IPR038408">
    <property type="entry name" value="GNK2_sf"/>
</dbReference>
<dbReference type="Proteomes" id="UP000215914">
    <property type="component" value="Chromosome 8"/>
</dbReference>
<reference evidence="5" key="3">
    <citation type="submission" date="2020-06" db="EMBL/GenBank/DDBJ databases">
        <title>Helianthus annuus Genome sequencing and assembly Release 2.</title>
        <authorList>
            <person name="Gouzy J."/>
            <person name="Langlade N."/>
            <person name="Munos S."/>
        </authorList>
    </citation>
    <scope>NUCLEOTIDE SEQUENCE</scope>
    <source>
        <tissue evidence="5">Leaves</tissue>
    </source>
</reference>
<name>A0A251UB27_HELAN</name>
<dbReference type="CDD" id="cd23509">
    <property type="entry name" value="Gnk2-like"/>
    <property type="match status" value="1"/>
</dbReference>
<dbReference type="AlphaFoldDB" id="A0A251UB27"/>
<dbReference type="EMBL" id="CM007897">
    <property type="protein sequence ID" value="OTG19491.1"/>
    <property type="molecule type" value="Genomic_DNA"/>
</dbReference>
<feature type="signal peptide" evidence="3">
    <location>
        <begin position="1"/>
        <end position="22"/>
    </location>
</feature>
<feature type="domain" description="Gnk2-homologous" evidence="4">
    <location>
        <begin position="25"/>
        <end position="131"/>
    </location>
</feature>
<dbReference type="InterPro" id="IPR002902">
    <property type="entry name" value="GNK2"/>
</dbReference>
<proteinExistence type="predicted"/>
<accession>A0A251UB27</accession>
<evidence type="ECO:0000256" key="3">
    <source>
        <dbReference type="SAM" id="SignalP"/>
    </source>
</evidence>
<keyword evidence="7" id="KW-1185">Reference proteome</keyword>
<keyword evidence="2" id="KW-0677">Repeat</keyword>
<feature type="domain" description="Gnk2-homologous" evidence="4">
    <location>
        <begin position="139"/>
        <end position="248"/>
    </location>
</feature>
<evidence type="ECO:0000313" key="5">
    <source>
        <dbReference type="EMBL" id="KAF5796544.1"/>
    </source>
</evidence>
<evidence type="ECO:0000313" key="6">
    <source>
        <dbReference type="EMBL" id="OTG19491.1"/>
    </source>
</evidence>
<gene>
    <name evidence="6" type="ORF">HannXRQ_Chr08g0234681</name>
    <name evidence="5" type="ORF">HanXRQr2_Chr08g0352751</name>
</gene>
<evidence type="ECO:0000259" key="4">
    <source>
        <dbReference type="PROSITE" id="PS51473"/>
    </source>
</evidence>
<evidence type="ECO:0000256" key="2">
    <source>
        <dbReference type="ARBA" id="ARBA00022737"/>
    </source>
</evidence>
<dbReference type="Pfam" id="PF01657">
    <property type="entry name" value="Stress-antifung"/>
    <property type="match status" value="2"/>
</dbReference>
<dbReference type="PANTHER" id="PTHR32099:SF99">
    <property type="entry name" value="GNK2-LIKE DOMAIN-CONTAINING PROTEIN"/>
    <property type="match status" value="1"/>
</dbReference>
<dbReference type="Gramene" id="mRNA:HanXRQr2_Chr08g0352751">
    <property type="protein sequence ID" value="CDS:HanXRQr2_Chr08g0352751.1"/>
    <property type="gene ID" value="HanXRQr2_Chr08g0352751"/>
</dbReference>
<feature type="chain" id="PRO_5012151500" evidence="3">
    <location>
        <begin position="23"/>
        <end position="250"/>
    </location>
</feature>
<evidence type="ECO:0000313" key="7">
    <source>
        <dbReference type="Proteomes" id="UP000215914"/>
    </source>
</evidence>
<reference evidence="5 7" key="1">
    <citation type="journal article" date="2017" name="Nature">
        <title>The sunflower genome provides insights into oil metabolism, flowering and Asterid evolution.</title>
        <authorList>
            <person name="Badouin H."/>
            <person name="Gouzy J."/>
            <person name="Grassa C.J."/>
            <person name="Murat F."/>
            <person name="Staton S.E."/>
            <person name="Cottret L."/>
            <person name="Lelandais-Briere C."/>
            <person name="Owens G.L."/>
            <person name="Carrere S."/>
            <person name="Mayjonade B."/>
            <person name="Legrand L."/>
            <person name="Gill N."/>
            <person name="Kane N.C."/>
            <person name="Bowers J.E."/>
            <person name="Hubner S."/>
            <person name="Bellec A."/>
            <person name="Berard A."/>
            <person name="Berges H."/>
            <person name="Blanchet N."/>
            <person name="Boniface M.C."/>
            <person name="Brunel D."/>
            <person name="Catrice O."/>
            <person name="Chaidir N."/>
            <person name="Claudel C."/>
            <person name="Donnadieu C."/>
            <person name="Faraut T."/>
            <person name="Fievet G."/>
            <person name="Helmstetter N."/>
            <person name="King M."/>
            <person name="Knapp S.J."/>
            <person name="Lai Z."/>
            <person name="Le Paslier M.C."/>
            <person name="Lippi Y."/>
            <person name="Lorenzon L."/>
            <person name="Mandel J.R."/>
            <person name="Marage G."/>
            <person name="Marchand G."/>
            <person name="Marquand E."/>
            <person name="Bret-Mestries E."/>
            <person name="Morien E."/>
            <person name="Nambeesan S."/>
            <person name="Nguyen T."/>
            <person name="Pegot-Espagnet P."/>
            <person name="Pouilly N."/>
            <person name="Raftis F."/>
            <person name="Sallet E."/>
            <person name="Schiex T."/>
            <person name="Thomas J."/>
            <person name="Vandecasteele C."/>
            <person name="Vares D."/>
            <person name="Vear F."/>
            <person name="Vautrin S."/>
            <person name="Crespi M."/>
            <person name="Mangin B."/>
            <person name="Burke J.M."/>
            <person name="Salse J."/>
            <person name="Munos S."/>
            <person name="Vincourt P."/>
            <person name="Rieseberg L.H."/>
            <person name="Langlade N.B."/>
        </authorList>
    </citation>
    <scope>NUCLEOTIDE SEQUENCE [LARGE SCALE GENOMIC DNA]</scope>
    <source>
        <strain evidence="7">cv. SF193</strain>
        <tissue evidence="5">Leaves</tissue>
    </source>
</reference>
<dbReference type="EMBL" id="MNCJ02000323">
    <property type="protein sequence ID" value="KAF5796544.1"/>
    <property type="molecule type" value="Genomic_DNA"/>
</dbReference>
<sequence length="250" mass="28013">METKSLILLMFLLQAITNGVKPTPNNQAFRCSKNGNFNSDNLLKERDSTFNGLYKNLGTPNPSYPGYETSIGHGIWVSSLCPPHAQHQDCRSCVNTTIPYLKNNCPKQKEGVAWTIYLKVYCMVRYADNQKFGNIAEWGWFTPPATHPPTPANAGELEKALNDLSNQLKEKVKLVVNNYYGTGSINYGPGSKTLYAAMQCTHGMSLEECVKCLSDATNEIHKCCSKLRKTGGIVLSTKCSYWYEHFKFFP</sequence>
<keyword evidence="1 3" id="KW-0732">Signal</keyword>
<dbReference type="Gene3D" id="3.30.430.20">
    <property type="entry name" value="Gnk2 domain, C-X8-C-X2-C motif"/>
    <property type="match status" value="2"/>
</dbReference>
<dbReference type="InParanoid" id="A0A251UB27"/>
<evidence type="ECO:0000256" key="1">
    <source>
        <dbReference type="ARBA" id="ARBA00022729"/>
    </source>
</evidence>
<organism evidence="6 7">
    <name type="scientific">Helianthus annuus</name>
    <name type="common">Common sunflower</name>
    <dbReference type="NCBI Taxonomy" id="4232"/>
    <lineage>
        <taxon>Eukaryota</taxon>
        <taxon>Viridiplantae</taxon>
        <taxon>Streptophyta</taxon>
        <taxon>Embryophyta</taxon>
        <taxon>Tracheophyta</taxon>
        <taxon>Spermatophyta</taxon>
        <taxon>Magnoliopsida</taxon>
        <taxon>eudicotyledons</taxon>
        <taxon>Gunneridae</taxon>
        <taxon>Pentapetalae</taxon>
        <taxon>asterids</taxon>
        <taxon>campanulids</taxon>
        <taxon>Asterales</taxon>
        <taxon>Asteraceae</taxon>
        <taxon>Asteroideae</taxon>
        <taxon>Heliantheae alliance</taxon>
        <taxon>Heliantheae</taxon>
        <taxon>Helianthus</taxon>
    </lineage>
</organism>
<reference evidence="6" key="2">
    <citation type="submission" date="2017-02" db="EMBL/GenBank/DDBJ databases">
        <title>Sunflower complete genome.</title>
        <authorList>
            <person name="Langlade N."/>
            <person name="Munos S."/>
        </authorList>
    </citation>
    <scope>NUCLEOTIDE SEQUENCE [LARGE SCALE GENOMIC DNA]</scope>
    <source>
        <tissue evidence="6">Leaves</tissue>
    </source>
</reference>